<evidence type="ECO:0000256" key="3">
    <source>
        <dbReference type="ARBA" id="ARBA00022989"/>
    </source>
</evidence>
<evidence type="ECO:0000256" key="4">
    <source>
        <dbReference type="ARBA" id="ARBA00023136"/>
    </source>
</evidence>
<keyword evidence="4 5" id="KW-0472">Membrane</keyword>
<proteinExistence type="predicted"/>
<keyword evidence="7" id="KW-1185">Reference proteome</keyword>
<feature type="transmembrane region" description="Helical" evidence="5">
    <location>
        <begin position="158"/>
        <end position="177"/>
    </location>
</feature>
<protein>
    <submittedName>
        <fullName evidence="6">VIT1/CCC1 transporter family protein</fullName>
    </submittedName>
</protein>
<name>A0ABT7ADX2_9HYPH</name>
<keyword evidence="3 5" id="KW-1133">Transmembrane helix</keyword>
<evidence type="ECO:0000313" key="7">
    <source>
        <dbReference type="Proteomes" id="UP001321492"/>
    </source>
</evidence>
<dbReference type="EMBL" id="JASJEV010000001">
    <property type="protein sequence ID" value="MDJ1156999.1"/>
    <property type="molecule type" value="Genomic_DNA"/>
</dbReference>
<evidence type="ECO:0000256" key="1">
    <source>
        <dbReference type="ARBA" id="ARBA00004127"/>
    </source>
</evidence>
<dbReference type="PANTHER" id="PTHR31851">
    <property type="entry name" value="FE(2+)/MN(2+) TRANSPORTER PCL1"/>
    <property type="match status" value="1"/>
</dbReference>
<dbReference type="InterPro" id="IPR008217">
    <property type="entry name" value="Ccc1_fam"/>
</dbReference>
<dbReference type="Proteomes" id="UP001321492">
    <property type="component" value="Unassembled WGS sequence"/>
</dbReference>
<dbReference type="RefSeq" id="WP_283738986.1">
    <property type="nucleotide sequence ID" value="NZ_JASJEV010000001.1"/>
</dbReference>
<keyword evidence="2 5" id="KW-0812">Transmembrane</keyword>
<dbReference type="Pfam" id="PF01988">
    <property type="entry name" value="VIT1"/>
    <property type="match status" value="1"/>
</dbReference>
<evidence type="ECO:0000256" key="2">
    <source>
        <dbReference type="ARBA" id="ARBA00022692"/>
    </source>
</evidence>
<reference evidence="6 7" key="1">
    <citation type="submission" date="2023-05" db="EMBL/GenBank/DDBJ databases">
        <title>Chelatococcus sp. nov., a moderately thermophilic bacterium isolated from hot spring microbial mat.</title>
        <authorList>
            <person name="Hu C.-J."/>
            <person name="Li W.-J."/>
        </authorList>
    </citation>
    <scope>NUCLEOTIDE SEQUENCE [LARGE SCALE GENOMIC DNA]</scope>
    <source>
        <strain evidence="6 7">SYSU G07232</strain>
    </source>
</reference>
<feature type="transmembrane region" description="Helical" evidence="5">
    <location>
        <begin position="212"/>
        <end position="234"/>
    </location>
</feature>
<organism evidence="6 7">
    <name type="scientific">Chelatococcus albus</name>
    <dbReference type="NCBI Taxonomy" id="3047466"/>
    <lineage>
        <taxon>Bacteria</taxon>
        <taxon>Pseudomonadati</taxon>
        <taxon>Pseudomonadota</taxon>
        <taxon>Alphaproteobacteria</taxon>
        <taxon>Hyphomicrobiales</taxon>
        <taxon>Chelatococcaceae</taxon>
        <taxon>Chelatococcus</taxon>
    </lineage>
</organism>
<comment type="caution">
    <text evidence="6">The sequence shown here is derived from an EMBL/GenBank/DDBJ whole genome shotgun (WGS) entry which is preliminary data.</text>
</comment>
<evidence type="ECO:0000256" key="5">
    <source>
        <dbReference type="SAM" id="Phobius"/>
    </source>
</evidence>
<sequence length="244" mass="25785">MAQLEHGHSAEEIRTRLTAGPEASYIRDWVYGGIDGAVTTFAVVAGVAGANLSTSVVLILGLANLLADGFSMAAGNFSGTKVEQEEYERLLAVERRHVALVPEGEREEIRQIFAAKGFAGADLERIVATITANEPGWIHTMLVEEYGLADSRRSPWKAAASTFAAFFLCGLVPLVPYLVGGGLVASTLATGLTFFGIGSAKSRWSVIPWWRSGLETFLIGLGAAALAFLVGFGLREILGPTAAG</sequence>
<gene>
    <name evidence="6" type="ORF">QNA08_01925</name>
</gene>
<feature type="transmembrane region" description="Helical" evidence="5">
    <location>
        <begin position="41"/>
        <end position="67"/>
    </location>
</feature>
<accession>A0ABT7ADX2</accession>
<comment type="subcellular location">
    <subcellularLocation>
        <location evidence="1">Endomembrane system</location>
        <topology evidence="1">Multi-pass membrane protein</topology>
    </subcellularLocation>
</comment>
<evidence type="ECO:0000313" key="6">
    <source>
        <dbReference type="EMBL" id="MDJ1156999.1"/>
    </source>
</evidence>